<protein>
    <recommendedName>
        <fullName evidence="4">DUF924 domain-containing protein</fullName>
    </recommendedName>
</protein>
<keyword evidence="1" id="KW-1133">Transmembrane helix</keyword>
<feature type="transmembrane region" description="Helical" evidence="1">
    <location>
        <begin position="54"/>
        <end position="72"/>
    </location>
</feature>
<dbReference type="Gene3D" id="1.20.58.320">
    <property type="entry name" value="TPR-like"/>
    <property type="match status" value="1"/>
</dbReference>
<evidence type="ECO:0000313" key="2">
    <source>
        <dbReference type="EMBL" id="SLN19999.1"/>
    </source>
</evidence>
<reference evidence="2 3" key="1">
    <citation type="submission" date="2017-03" db="EMBL/GenBank/DDBJ databases">
        <authorList>
            <person name="Afonso C.L."/>
            <person name="Miller P.J."/>
            <person name="Scott M.A."/>
            <person name="Spackman E."/>
            <person name="Goraichik I."/>
            <person name="Dimitrov K.M."/>
            <person name="Suarez D.L."/>
            <person name="Swayne D.E."/>
        </authorList>
    </citation>
    <scope>NUCLEOTIDE SEQUENCE [LARGE SCALE GENOMIC DNA]</scope>
    <source>
        <strain evidence="2 3">CECT 7971</strain>
    </source>
</reference>
<dbReference type="InterPro" id="IPR011990">
    <property type="entry name" value="TPR-like_helical_dom_sf"/>
</dbReference>
<dbReference type="RefSeq" id="WP_085847475.1">
    <property type="nucleotide sequence ID" value="NZ_FNZV01000001.1"/>
</dbReference>
<evidence type="ECO:0000313" key="3">
    <source>
        <dbReference type="Proteomes" id="UP000193307"/>
    </source>
</evidence>
<dbReference type="InterPro" id="IPR010323">
    <property type="entry name" value="DUF924"/>
</dbReference>
<dbReference type="OrthoDB" id="7593450at2"/>
<dbReference type="SUPFAM" id="SSF48452">
    <property type="entry name" value="TPR-like"/>
    <property type="match status" value="1"/>
</dbReference>
<dbReference type="STRING" id="658057.SAMN04488032_10154"/>
<dbReference type="Proteomes" id="UP000193307">
    <property type="component" value="Unassembled WGS sequence"/>
</dbReference>
<accession>A0A1Y5RLC6</accession>
<keyword evidence="1" id="KW-0812">Transmembrane</keyword>
<keyword evidence="3" id="KW-1185">Reference proteome</keyword>
<gene>
    <name evidence="2" type="ORF">PAM7971_00596</name>
</gene>
<proteinExistence type="predicted"/>
<dbReference type="AlphaFoldDB" id="A0A1Y5RLC6"/>
<name>A0A1Y5RLC6_9RHOB</name>
<organism evidence="2 3">
    <name type="scientific">Pacificibacter marinus</name>
    <dbReference type="NCBI Taxonomy" id="658057"/>
    <lineage>
        <taxon>Bacteria</taxon>
        <taxon>Pseudomonadati</taxon>
        <taxon>Pseudomonadota</taxon>
        <taxon>Alphaproteobacteria</taxon>
        <taxon>Rhodobacterales</taxon>
        <taxon>Roseobacteraceae</taxon>
        <taxon>Pacificibacter</taxon>
    </lineage>
</organism>
<evidence type="ECO:0000256" key="1">
    <source>
        <dbReference type="SAM" id="Phobius"/>
    </source>
</evidence>
<dbReference type="EMBL" id="FWFW01000001">
    <property type="protein sequence ID" value="SLN19999.1"/>
    <property type="molecule type" value="Genomic_DNA"/>
</dbReference>
<sequence length="201" mass="22907">MAKTQPLQSTITPDDVLSYWLDELSPKDWYSSSPALDQQIRDRFLPAWKNAQDGAYSLWLTYASGALAYIILNDQMPRNMFRGEGNSFASDRIALAAAKVAISKGWDMKIDAPARQFFYLPLMHSECLTDQERNVCLYKERMSASGQELRHAQAHRNVIREFGRFPYRNDALGRATNQAEEQFLAKGGYRFALENLDQIAA</sequence>
<dbReference type="Pfam" id="PF06041">
    <property type="entry name" value="DUF924"/>
    <property type="match status" value="1"/>
</dbReference>
<keyword evidence="1" id="KW-0472">Membrane</keyword>
<dbReference type="Gene3D" id="1.25.40.10">
    <property type="entry name" value="Tetratricopeptide repeat domain"/>
    <property type="match status" value="1"/>
</dbReference>
<evidence type="ECO:0008006" key="4">
    <source>
        <dbReference type="Google" id="ProtNLM"/>
    </source>
</evidence>